<feature type="transmembrane region" description="Helical" evidence="6">
    <location>
        <begin position="6"/>
        <end position="27"/>
    </location>
</feature>
<feature type="transmembrane region" description="Helical" evidence="6">
    <location>
        <begin position="39"/>
        <end position="59"/>
    </location>
</feature>
<evidence type="ECO:0000256" key="5">
    <source>
        <dbReference type="ARBA" id="ARBA00023136"/>
    </source>
</evidence>
<feature type="transmembrane region" description="Helical" evidence="6">
    <location>
        <begin position="195"/>
        <end position="222"/>
    </location>
</feature>
<feature type="transmembrane region" description="Helical" evidence="6">
    <location>
        <begin position="256"/>
        <end position="279"/>
    </location>
</feature>
<proteinExistence type="inferred from homology"/>
<feature type="transmembrane region" description="Helical" evidence="6">
    <location>
        <begin position="103"/>
        <end position="125"/>
    </location>
</feature>
<dbReference type="Proteomes" id="UP000289954">
    <property type="component" value="Unassembled WGS sequence"/>
</dbReference>
<protein>
    <submittedName>
        <fullName evidence="7">Tellurium resistance protein TerC</fullName>
    </submittedName>
</protein>
<evidence type="ECO:0000313" key="7">
    <source>
        <dbReference type="EMBL" id="GCE75915.1"/>
    </source>
</evidence>
<accession>A0A402DP67</accession>
<feature type="transmembrane region" description="Helical" evidence="6">
    <location>
        <begin position="79"/>
        <end position="96"/>
    </location>
</feature>
<keyword evidence="3 6" id="KW-0812">Transmembrane</keyword>
<organism evidence="7 8">
    <name type="scientific">Cellulomonas biazotea</name>
    <dbReference type="NCBI Taxonomy" id="1709"/>
    <lineage>
        <taxon>Bacteria</taxon>
        <taxon>Bacillati</taxon>
        <taxon>Actinomycetota</taxon>
        <taxon>Actinomycetes</taxon>
        <taxon>Micrococcales</taxon>
        <taxon>Cellulomonadaceae</taxon>
        <taxon>Cellulomonas</taxon>
    </lineage>
</organism>
<evidence type="ECO:0000313" key="8">
    <source>
        <dbReference type="Proteomes" id="UP000289954"/>
    </source>
</evidence>
<evidence type="ECO:0000256" key="2">
    <source>
        <dbReference type="ARBA" id="ARBA00007511"/>
    </source>
</evidence>
<keyword evidence="4 6" id="KW-1133">Transmembrane helix</keyword>
<comment type="similarity">
    <text evidence="2">Belongs to the TerC family.</text>
</comment>
<dbReference type="EMBL" id="BIMR01000059">
    <property type="protein sequence ID" value="GCE75915.1"/>
    <property type="molecule type" value="Genomic_DNA"/>
</dbReference>
<comment type="caution">
    <text evidence="7">The sequence shown here is derived from an EMBL/GenBank/DDBJ whole genome shotgun (WGS) entry which is preliminary data.</text>
</comment>
<dbReference type="GO" id="GO:0016020">
    <property type="term" value="C:membrane"/>
    <property type="evidence" value="ECO:0007669"/>
    <property type="project" value="UniProtKB-SubCell"/>
</dbReference>
<feature type="transmembrane region" description="Helical" evidence="6">
    <location>
        <begin position="228"/>
        <end position="249"/>
    </location>
</feature>
<dbReference type="Pfam" id="PF03741">
    <property type="entry name" value="TerC"/>
    <property type="match status" value="1"/>
</dbReference>
<feature type="transmembrane region" description="Helical" evidence="6">
    <location>
        <begin position="299"/>
        <end position="321"/>
    </location>
</feature>
<gene>
    <name evidence="7" type="ORF">CBZ_09710</name>
</gene>
<dbReference type="NCBIfam" id="TIGR03718">
    <property type="entry name" value="R_switched_Alx"/>
    <property type="match status" value="1"/>
</dbReference>
<evidence type="ECO:0000256" key="1">
    <source>
        <dbReference type="ARBA" id="ARBA00004141"/>
    </source>
</evidence>
<evidence type="ECO:0000256" key="3">
    <source>
        <dbReference type="ARBA" id="ARBA00022692"/>
    </source>
</evidence>
<dbReference type="AlphaFoldDB" id="A0A402DP67"/>
<dbReference type="OrthoDB" id="5242957at2"/>
<keyword evidence="5 6" id="KW-0472">Membrane</keyword>
<dbReference type="InterPro" id="IPR005496">
    <property type="entry name" value="Integral_membrane_TerC"/>
</dbReference>
<name>A0A402DP67_9CELL</name>
<dbReference type="PANTHER" id="PTHR30238:SF0">
    <property type="entry name" value="THYLAKOID MEMBRANE PROTEIN TERC, CHLOROPLASTIC"/>
    <property type="match status" value="1"/>
</dbReference>
<evidence type="ECO:0000256" key="6">
    <source>
        <dbReference type="SAM" id="Phobius"/>
    </source>
</evidence>
<dbReference type="InterPro" id="IPR022369">
    <property type="entry name" value="Integral_membrane_TerC_rswitch"/>
</dbReference>
<evidence type="ECO:0000256" key="4">
    <source>
        <dbReference type="ARBA" id="ARBA00022989"/>
    </source>
</evidence>
<reference evidence="7 8" key="1">
    <citation type="submission" date="2019-01" db="EMBL/GenBank/DDBJ databases">
        <title>Draft genome sequence of Cellulomonas takizawaensis strain TKZ-21.</title>
        <authorList>
            <person name="Yamamura H."/>
            <person name="Hayashi T."/>
            <person name="Hamada M."/>
            <person name="Serisawa Y."/>
            <person name="Matsuyama K."/>
            <person name="Nakagawa Y."/>
            <person name="Otoguro M."/>
            <person name="Yanagida F."/>
            <person name="Hayakawa M."/>
        </authorList>
    </citation>
    <scope>NUCLEOTIDE SEQUENCE [LARGE SCALE GENOMIC DNA]</scope>
    <source>
        <strain evidence="7 8">NBRC12680</strain>
    </source>
</reference>
<sequence>MDVTGWVWAVTAAGVLGLVIFDFYAHVRTPHAPSFQESVRWSLFYIGLAVVFGIGLGIVSGWDFGTEYFAGYVTEKSLSVDNLFVFLIIMTKFAVPREYQQKVLLVGVVIALVLRTVFILAGAAAIEQFSWVFYIFGAFLVYTAVKLAREHHDPDHVEDDKAGDGIAVRLFKRLVPTTEQYHGDKLTVRIDGKRFFTPMLVVMVAIGSTDILFALDSIPAIYGLTEEPYIVFTANAFALLGLRQLYFLIGGLLDRLVYLSQGLSVILGFIGIKLVLHALHVNELPFINGGEPVEWAPEIPIWLSLTVILGTLAVATVASLVKTRNDARLEASRTDA</sequence>
<feature type="transmembrane region" description="Helical" evidence="6">
    <location>
        <begin position="131"/>
        <end position="148"/>
    </location>
</feature>
<keyword evidence="8" id="KW-1185">Reference proteome</keyword>
<dbReference type="RefSeq" id="WP_130780522.1">
    <property type="nucleotide sequence ID" value="NZ_BIMR01000059.1"/>
</dbReference>
<dbReference type="PANTHER" id="PTHR30238">
    <property type="entry name" value="MEMBRANE BOUND PREDICTED REDOX MODULATOR"/>
    <property type="match status" value="1"/>
</dbReference>
<comment type="subcellular location">
    <subcellularLocation>
        <location evidence="1">Membrane</location>
        <topology evidence="1">Multi-pass membrane protein</topology>
    </subcellularLocation>
</comment>